<dbReference type="Proteomes" id="UP000063308">
    <property type="component" value="Chromosome"/>
</dbReference>
<evidence type="ECO:0000313" key="4">
    <source>
        <dbReference type="EMBL" id="BAR54273.1"/>
    </source>
</evidence>
<evidence type="ECO:0000256" key="2">
    <source>
        <dbReference type="SAM" id="SignalP"/>
    </source>
</evidence>
<gene>
    <name evidence="4" type="ORF">NK6_1088</name>
</gene>
<feature type="signal peptide" evidence="2">
    <location>
        <begin position="1"/>
        <end position="26"/>
    </location>
</feature>
<feature type="chain" id="PRO_5011348563" description="TonB-dependent receptor plug domain-containing protein" evidence="2">
    <location>
        <begin position="27"/>
        <end position="98"/>
    </location>
</feature>
<dbReference type="Pfam" id="PF07715">
    <property type="entry name" value="Plug"/>
    <property type="match status" value="1"/>
</dbReference>
<dbReference type="AlphaFoldDB" id="A0A0E4BKU6"/>
<keyword evidence="2" id="KW-0732">Signal</keyword>
<organism evidence="4 5">
    <name type="scientific">Bradyrhizobium diazoefficiens</name>
    <dbReference type="NCBI Taxonomy" id="1355477"/>
    <lineage>
        <taxon>Bacteria</taxon>
        <taxon>Pseudomonadati</taxon>
        <taxon>Pseudomonadota</taxon>
        <taxon>Alphaproteobacteria</taxon>
        <taxon>Hyphomicrobiales</taxon>
        <taxon>Nitrobacteraceae</taxon>
        <taxon>Bradyrhizobium</taxon>
    </lineage>
</organism>
<reference evidence="4 5" key="1">
    <citation type="submission" date="2014-11" db="EMBL/GenBank/DDBJ databases">
        <title>Symbiosis island explosion on the genome of extra-slow-growing strains of soybean bradyrhizobia with massive insertion sequences.</title>
        <authorList>
            <person name="Iida T."/>
            <person name="Minamisawa K."/>
        </authorList>
    </citation>
    <scope>NUCLEOTIDE SEQUENCE [LARGE SCALE GENOMIC DNA]</scope>
    <source>
        <strain evidence="4 5">NK6</strain>
    </source>
</reference>
<proteinExistence type="predicted"/>
<dbReference type="SUPFAM" id="SSF56935">
    <property type="entry name" value="Porins"/>
    <property type="match status" value="1"/>
</dbReference>
<dbReference type="EMBL" id="AP014685">
    <property type="protein sequence ID" value="BAR54273.1"/>
    <property type="molecule type" value="Genomic_DNA"/>
</dbReference>
<feature type="region of interest" description="Disordered" evidence="1">
    <location>
        <begin position="29"/>
        <end position="63"/>
    </location>
</feature>
<protein>
    <recommendedName>
        <fullName evidence="3">TonB-dependent receptor plug domain-containing protein</fullName>
    </recommendedName>
</protein>
<evidence type="ECO:0000313" key="5">
    <source>
        <dbReference type="Proteomes" id="UP000063308"/>
    </source>
</evidence>
<accession>A0A0E4BKU6</accession>
<dbReference type="Gene3D" id="2.170.130.10">
    <property type="entry name" value="TonB-dependent receptor, plug domain"/>
    <property type="match status" value="1"/>
</dbReference>
<name>A0A0E4BKU6_9BRAD</name>
<evidence type="ECO:0000256" key="1">
    <source>
        <dbReference type="SAM" id="MobiDB-lite"/>
    </source>
</evidence>
<sequence length="98" mass="10271">MGDRMPAASLRLIVIVALCISQGALAASSKRPRHVPATAPAVDPAAPYKADRLSSSRGETILNTPGQTTVLTRQVLDDMKATSLRDAMRSTAGVTIGR</sequence>
<evidence type="ECO:0000259" key="3">
    <source>
        <dbReference type="Pfam" id="PF07715"/>
    </source>
</evidence>
<feature type="domain" description="TonB-dependent receptor plug" evidence="3">
    <location>
        <begin position="62"/>
        <end position="96"/>
    </location>
</feature>
<dbReference type="InterPro" id="IPR037066">
    <property type="entry name" value="Plug_dom_sf"/>
</dbReference>
<feature type="compositionally biased region" description="Low complexity" evidence="1">
    <location>
        <begin position="35"/>
        <end position="47"/>
    </location>
</feature>
<dbReference type="InterPro" id="IPR012910">
    <property type="entry name" value="Plug_dom"/>
</dbReference>